<evidence type="ECO:0000313" key="3">
    <source>
        <dbReference type="EMBL" id="AFT99942.1"/>
    </source>
</evidence>
<proteinExistence type="inferred from homology"/>
<organism evidence="3 4">
    <name type="scientific">Nocardia brasiliensis (strain ATCC 700358 / HUJEG-1)</name>
    <dbReference type="NCBI Taxonomy" id="1133849"/>
    <lineage>
        <taxon>Bacteria</taxon>
        <taxon>Bacillati</taxon>
        <taxon>Actinomycetota</taxon>
        <taxon>Actinomycetes</taxon>
        <taxon>Mycobacteriales</taxon>
        <taxon>Nocardiaceae</taxon>
        <taxon>Nocardia</taxon>
    </lineage>
</organism>
<dbReference type="eggNOG" id="COG1028">
    <property type="taxonomic scope" value="Bacteria"/>
</dbReference>
<dbReference type="KEGG" id="nbr:O3I_009910"/>
<evidence type="ECO:0000256" key="1">
    <source>
        <dbReference type="ARBA" id="ARBA00006484"/>
    </source>
</evidence>
<dbReference type="RefSeq" id="WP_014982798.1">
    <property type="nucleotide sequence ID" value="NC_018681.1"/>
</dbReference>
<dbReference type="NCBIfam" id="NF004846">
    <property type="entry name" value="PRK06197.1"/>
    <property type="match status" value="1"/>
</dbReference>
<evidence type="ECO:0000313" key="4">
    <source>
        <dbReference type="Proteomes" id="UP000006304"/>
    </source>
</evidence>
<dbReference type="STRING" id="1133849.O3I_009910"/>
<dbReference type="HOGENOM" id="CLU_010194_44_2_11"/>
<evidence type="ECO:0000256" key="2">
    <source>
        <dbReference type="ARBA" id="ARBA00023002"/>
    </source>
</evidence>
<dbReference type="InterPro" id="IPR036291">
    <property type="entry name" value="NAD(P)-bd_dom_sf"/>
</dbReference>
<dbReference type="PRINTS" id="PR00081">
    <property type="entry name" value="GDHRDH"/>
</dbReference>
<keyword evidence="4" id="KW-1185">Reference proteome</keyword>
<dbReference type="CDD" id="cd05327">
    <property type="entry name" value="retinol-DH_like_SDR_c_like"/>
    <property type="match status" value="1"/>
</dbReference>
<dbReference type="InterPro" id="IPR002347">
    <property type="entry name" value="SDR_fam"/>
</dbReference>
<dbReference type="SUPFAM" id="SSF51735">
    <property type="entry name" value="NAD(P)-binding Rossmann-fold domains"/>
    <property type="match status" value="1"/>
</dbReference>
<dbReference type="GO" id="GO:0016491">
    <property type="term" value="F:oxidoreductase activity"/>
    <property type="evidence" value="ECO:0007669"/>
    <property type="project" value="UniProtKB-KW"/>
</dbReference>
<dbReference type="Proteomes" id="UP000006304">
    <property type="component" value="Chromosome"/>
</dbReference>
<dbReference type="EMBL" id="CP003876">
    <property type="protein sequence ID" value="AFT99942.1"/>
    <property type="molecule type" value="Genomic_DNA"/>
</dbReference>
<protein>
    <submittedName>
        <fullName evidence="3">Putative oxidoreductase</fullName>
    </submittedName>
</protein>
<gene>
    <name evidence="3" type="ORF">O3I_009910</name>
</gene>
<reference evidence="3 4" key="1">
    <citation type="journal article" date="2012" name="J. Bacteriol.">
        <title>Complete genome sequence of Nocardia brasiliensis HUJEG-1.</title>
        <authorList>
            <person name="Vera-Cabrera L."/>
            <person name="Ortiz-Lopez R."/>
            <person name="Elizondo-Gonzalez R."/>
            <person name="Perez-Maya A.A."/>
            <person name="Ocampo-Candiani J."/>
        </authorList>
    </citation>
    <scope>NUCLEOTIDE SEQUENCE [LARGE SCALE GENOMIC DNA]</scope>
    <source>
        <strain evidence="4">ATCC 700358</strain>
    </source>
</reference>
<name>K0EKK8_NOCB7</name>
<dbReference type="PANTHER" id="PTHR24320">
    <property type="entry name" value="RETINOL DEHYDROGENASE"/>
    <property type="match status" value="1"/>
</dbReference>
<keyword evidence="2" id="KW-0560">Oxidoreductase</keyword>
<sequence>MADHKWTSTDLPSFAGRRVVVTGANSGLGLIVTRELARVGAHVVLAVRDVARGNEAARRIAGSTEVRALDLADLASVRRFAKEWTGDLDVLVNNAGIMLVPEGRTHDGFENQIGTNHLGHFALTNLLLPHLTDRVITVSSQAHRRGTVDLTDLNWETRKYSASGAYAQSKLANLLFTLELQRRLIAAGSRRAYSAHPGIAATNLQRHSGSLLTGALMHLGNRLLAQPAHTGALPILYAISQDLAPGSYVGRDGLFEYRGSPTLVGRSAEARDAEKALELWKLSEQLTHVKCPLPH</sequence>
<dbReference type="PANTHER" id="PTHR24320:SF148">
    <property type="entry name" value="NAD(P)-BINDING ROSSMANN-FOLD SUPERFAMILY PROTEIN"/>
    <property type="match status" value="1"/>
</dbReference>
<comment type="similarity">
    <text evidence="1">Belongs to the short-chain dehydrogenases/reductases (SDR) family.</text>
</comment>
<dbReference type="Pfam" id="PF00106">
    <property type="entry name" value="adh_short"/>
    <property type="match status" value="1"/>
</dbReference>
<dbReference type="Gene3D" id="3.40.50.720">
    <property type="entry name" value="NAD(P)-binding Rossmann-like Domain"/>
    <property type="match status" value="1"/>
</dbReference>
<dbReference type="AlphaFoldDB" id="K0EKK8"/>
<accession>K0EKK8</accession>